<dbReference type="EMBL" id="CAJOBC010006010">
    <property type="protein sequence ID" value="CAF3883402.1"/>
    <property type="molecule type" value="Genomic_DNA"/>
</dbReference>
<evidence type="ECO:0000313" key="3">
    <source>
        <dbReference type="EMBL" id="CAF3883402.1"/>
    </source>
</evidence>
<dbReference type="EMBL" id="CAJNOQ010006010">
    <property type="protein sequence ID" value="CAF1119737.1"/>
    <property type="molecule type" value="Genomic_DNA"/>
</dbReference>
<evidence type="ECO:0000313" key="1">
    <source>
        <dbReference type="EMBL" id="CAF1119737.1"/>
    </source>
</evidence>
<evidence type="ECO:0000313" key="5">
    <source>
        <dbReference type="Proteomes" id="UP000663829"/>
    </source>
</evidence>
<dbReference type="Proteomes" id="UP000681722">
    <property type="component" value="Unassembled WGS sequence"/>
</dbReference>
<evidence type="ECO:0000313" key="4">
    <source>
        <dbReference type="EMBL" id="CAF4071309.1"/>
    </source>
</evidence>
<gene>
    <name evidence="1" type="ORF">GPM918_LOCUS19631</name>
    <name evidence="2" type="ORF">OVA965_LOCUS26910</name>
    <name evidence="3" type="ORF">SRO942_LOCUS19628</name>
    <name evidence="4" type="ORF">TMI583_LOCUS27654</name>
</gene>
<sequence>MSPSAKLQIIRRGSSMTAIDLNAAGEFRICLYKTPGVNALFAAQYIYESLNLPIGAKQGQICVAVIGSGSIGSRGVQKLIQEKHKVVVYSPALAVADDNTRGIIARKKGIRNEQNVSFANSPEQAVRQEHVLYVVIAIDA</sequence>
<evidence type="ECO:0000313" key="2">
    <source>
        <dbReference type="EMBL" id="CAF1265032.1"/>
    </source>
</evidence>
<dbReference type="Gene3D" id="3.40.50.720">
    <property type="entry name" value="NAD(P)-binding Rossmann-like Domain"/>
    <property type="match status" value="2"/>
</dbReference>
<keyword evidence="5" id="KW-1185">Reference proteome</keyword>
<proteinExistence type="predicted"/>
<dbReference type="EMBL" id="CAJNOK010017492">
    <property type="protein sequence ID" value="CAF1265032.1"/>
    <property type="molecule type" value="Genomic_DNA"/>
</dbReference>
<dbReference type="SUPFAM" id="SSF51735">
    <property type="entry name" value="NAD(P)-binding Rossmann-fold domains"/>
    <property type="match status" value="1"/>
</dbReference>
<organism evidence="1 5">
    <name type="scientific">Didymodactylos carnosus</name>
    <dbReference type="NCBI Taxonomy" id="1234261"/>
    <lineage>
        <taxon>Eukaryota</taxon>
        <taxon>Metazoa</taxon>
        <taxon>Spiralia</taxon>
        <taxon>Gnathifera</taxon>
        <taxon>Rotifera</taxon>
        <taxon>Eurotatoria</taxon>
        <taxon>Bdelloidea</taxon>
        <taxon>Philodinida</taxon>
        <taxon>Philodinidae</taxon>
        <taxon>Didymodactylos</taxon>
    </lineage>
</organism>
<dbReference type="AlphaFoldDB" id="A0A814QFR4"/>
<protein>
    <submittedName>
        <fullName evidence="1">Uncharacterized protein</fullName>
    </submittedName>
</protein>
<dbReference type="InterPro" id="IPR036291">
    <property type="entry name" value="NAD(P)-bd_dom_sf"/>
</dbReference>
<dbReference type="Proteomes" id="UP000663829">
    <property type="component" value="Unassembled WGS sequence"/>
</dbReference>
<accession>A0A814QFR4</accession>
<dbReference type="EMBL" id="CAJOBA010039052">
    <property type="protein sequence ID" value="CAF4071309.1"/>
    <property type="molecule type" value="Genomic_DNA"/>
</dbReference>
<comment type="caution">
    <text evidence="1">The sequence shown here is derived from an EMBL/GenBank/DDBJ whole genome shotgun (WGS) entry which is preliminary data.</text>
</comment>
<reference evidence="1" key="1">
    <citation type="submission" date="2021-02" db="EMBL/GenBank/DDBJ databases">
        <authorList>
            <person name="Nowell W R."/>
        </authorList>
    </citation>
    <scope>NUCLEOTIDE SEQUENCE</scope>
</reference>
<dbReference type="Proteomes" id="UP000677228">
    <property type="component" value="Unassembled WGS sequence"/>
</dbReference>
<dbReference type="Pfam" id="PF13241">
    <property type="entry name" value="NAD_binding_7"/>
    <property type="match status" value="1"/>
</dbReference>
<name>A0A814QFR4_9BILA</name>
<dbReference type="Proteomes" id="UP000682733">
    <property type="component" value="Unassembled WGS sequence"/>
</dbReference>